<sequence length="109" mass="11991">MPAAFRLDLSEAGLKELVSSPKAAELSAKKAEEIAALARGEAPKNKRGSWNMYSRSISVTAFEENGVVHAAVQADRHPLLVEFGWRDKAGRRHAGRHILKNALMKVRES</sequence>
<proteinExistence type="predicted"/>
<comment type="caution">
    <text evidence="1">The sequence shown here is derived from an EMBL/GenBank/DDBJ whole genome shotgun (WGS) entry which is preliminary data.</text>
</comment>
<gene>
    <name evidence="1" type="ORF">GCM10010218_48600</name>
</gene>
<evidence type="ECO:0000313" key="1">
    <source>
        <dbReference type="EMBL" id="GHF61336.1"/>
    </source>
</evidence>
<dbReference type="Proteomes" id="UP000638313">
    <property type="component" value="Unassembled WGS sequence"/>
</dbReference>
<accession>A0A919B6E2</accession>
<keyword evidence="2" id="KW-1185">Reference proteome</keyword>
<reference evidence="1" key="2">
    <citation type="submission" date="2020-09" db="EMBL/GenBank/DDBJ databases">
        <authorList>
            <person name="Sun Q."/>
            <person name="Ohkuma M."/>
        </authorList>
    </citation>
    <scope>NUCLEOTIDE SEQUENCE</scope>
    <source>
        <strain evidence="1">JCM 4059</strain>
    </source>
</reference>
<dbReference type="AlphaFoldDB" id="A0A919B6E2"/>
<evidence type="ECO:0000313" key="2">
    <source>
        <dbReference type="Proteomes" id="UP000638313"/>
    </source>
</evidence>
<dbReference type="RefSeq" id="WP_190131813.1">
    <property type="nucleotide sequence ID" value="NZ_BNBD01000011.1"/>
</dbReference>
<organism evidence="1 2">
    <name type="scientific">Streptomyces mashuensis</name>
    <dbReference type="NCBI Taxonomy" id="33904"/>
    <lineage>
        <taxon>Bacteria</taxon>
        <taxon>Bacillati</taxon>
        <taxon>Actinomycetota</taxon>
        <taxon>Actinomycetes</taxon>
        <taxon>Kitasatosporales</taxon>
        <taxon>Streptomycetaceae</taxon>
        <taxon>Streptomyces</taxon>
    </lineage>
</organism>
<protein>
    <submittedName>
        <fullName evidence="1">Uncharacterized protein</fullName>
    </submittedName>
</protein>
<name>A0A919B6E2_9ACTN</name>
<reference evidence="1" key="1">
    <citation type="journal article" date="2014" name="Int. J. Syst. Evol. Microbiol.">
        <title>Complete genome sequence of Corynebacterium casei LMG S-19264T (=DSM 44701T), isolated from a smear-ripened cheese.</title>
        <authorList>
            <consortium name="US DOE Joint Genome Institute (JGI-PGF)"/>
            <person name="Walter F."/>
            <person name="Albersmeier A."/>
            <person name="Kalinowski J."/>
            <person name="Ruckert C."/>
        </authorList>
    </citation>
    <scope>NUCLEOTIDE SEQUENCE</scope>
    <source>
        <strain evidence="1">JCM 4059</strain>
    </source>
</reference>
<dbReference type="EMBL" id="BNBD01000011">
    <property type="protein sequence ID" value="GHF61336.1"/>
    <property type="molecule type" value="Genomic_DNA"/>
</dbReference>